<protein>
    <submittedName>
        <fullName evidence="9">Glycoside hydrolase family 9 protein</fullName>
    </submittedName>
</protein>
<accession>A0A9X1P9F3</accession>
<evidence type="ECO:0000259" key="7">
    <source>
        <dbReference type="Pfam" id="PF00759"/>
    </source>
</evidence>
<gene>
    <name evidence="9" type="ORF">LXM24_08525</name>
</gene>
<name>A0A9X1P9F3_9BACT</name>
<keyword evidence="10" id="KW-1185">Reference proteome</keyword>
<feature type="chain" id="PRO_5040785811" evidence="6">
    <location>
        <begin position="19"/>
        <end position="805"/>
    </location>
</feature>
<dbReference type="InterPro" id="IPR013783">
    <property type="entry name" value="Ig-like_fold"/>
</dbReference>
<dbReference type="InterPro" id="IPR008979">
    <property type="entry name" value="Galactose-bd-like_sf"/>
</dbReference>
<keyword evidence="6" id="KW-0732">Signal</keyword>
<organism evidence="9 10">
    <name type="scientific">Dyadobacter fanqingshengii</name>
    <dbReference type="NCBI Taxonomy" id="2906443"/>
    <lineage>
        <taxon>Bacteria</taxon>
        <taxon>Pseudomonadati</taxon>
        <taxon>Bacteroidota</taxon>
        <taxon>Cytophagia</taxon>
        <taxon>Cytophagales</taxon>
        <taxon>Spirosomataceae</taxon>
        <taxon>Dyadobacter</taxon>
    </lineage>
</organism>
<dbReference type="CDD" id="cd02850">
    <property type="entry name" value="E_set_Cellulase_N"/>
    <property type="match status" value="1"/>
</dbReference>
<keyword evidence="5" id="KW-0624">Polysaccharide degradation</keyword>
<keyword evidence="3" id="KW-0119">Carbohydrate metabolism</keyword>
<dbReference type="Pfam" id="PF02927">
    <property type="entry name" value="CelD_N"/>
    <property type="match status" value="1"/>
</dbReference>
<proteinExistence type="inferred from homology"/>
<evidence type="ECO:0000256" key="2">
    <source>
        <dbReference type="ARBA" id="ARBA00022801"/>
    </source>
</evidence>
<dbReference type="InterPro" id="IPR014756">
    <property type="entry name" value="Ig_E-set"/>
</dbReference>
<dbReference type="Proteomes" id="UP001139700">
    <property type="component" value="Unassembled WGS sequence"/>
</dbReference>
<dbReference type="EMBL" id="JAJTTA010000002">
    <property type="protein sequence ID" value="MCF0040124.1"/>
    <property type="molecule type" value="Genomic_DNA"/>
</dbReference>
<evidence type="ECO:0000256" key="5">
    <source>
        <dbReference type="ARBA" id="ARBA00023326"/>
    </source>
</evidence>
<feature type="signal peptide" evidence="6">
    <location>
        <begin position="1"/>
        <end position="18"/>
    </location>
</feature>
<evidence type="ECO:0000259" key="8">
    <source>
        <dbReference type="Pfam" id="PF02927"/>
    </source>
</evidence>
<evidence type="ECO:0000256" key="3">
    <source>
        <dbReference type="ARBA" id="ARBA00023277"/>
    </source>
</evidence>
<dbReference type="SUPFAM" id="SSF49785">
    <property type="entry name" value="Galactose-binding domain-like"/>
    <property type="match status" value="1"/>
</dbReference>
<keyword evidence="4" id="KW-0326">Glycosidase</keyword>
<feature type="domain" description="Glycoside hydrolase family 9" evidence="7">
    <location>
        <begin position="392"/>
        <end position="778"/>
    </location>
</feature>
<evidence type="ECO:0000313" key="10">
    <source>
        <dbReference type="Proteomes" id="UP001139700"/>
    </source>
</evidence>
<dbReference type="PANTHER" id="PTHR22298">
    <property type="entry name" value="ENDO-1,4-BETA-GLUCANASE"/>
    <property type="match status" value="1"/>
</dbReference>
<feature type="domain" description="Cellulase Ig-like" evidence="8">
    <location>
        <begin position="291"/>
        <end position="380"/>
    </location>
</feature>
<dbReference type="AlphaFoldDB" id="A0A9X1P9F3"/>
<reference evidence="9" key="1">
    <citation type="submission" date="2021-12" db="EMBL/GenBank/DDBJ databases">
        <title>Novel species in genus Dyadobacter.</title>
        <authorList>
            <person name="Ma C."/>
        </authorList>
    </citation>
    <scope>NUCLEOTIDE SEQUENCE</scope>
    <source>
        <strain evidence="9">CY399</strain>
    </source>
</reference>
<evidence type="ECO:0000256" key="6">
    <source>
        <dbReference type="SAM" id="SignalP"/>
    </source>
</evidence>
<keyword evidence="2 9" id="KW-0378">Hydrolase</keyword>
<evidence type="ECO:0000256" key="1">
    <source>
        <dbReference type="ARBA" id="ARBA00007072"/>
    </source>
</evidence>
<evidence type="ECO:0000313" key="9">
    <source>
        <dbReference type="EMBL" id="MCF0040124.1"/>
    </source>
</evidence>
<dbReference type="GO" id="GO:0000272">
    <property type="term" value="P:polysaccharide catabolic process"/>
    <property type="evidence" value="ECO:0007669"/>
    <property type="project" value="UniProtKB-KW"/>
</dbReference>
<dbReference type="InterPro" id="IPR001701">
    <property type="entry name" value="Glyco_hydro_9"/>
</dbReference>
<dbReference type="InterPro" id="IPR012341">
    <property type="entry name" value="6hp_glycosidase-like_sf"/>
</dbReference>
<dbReference type="Pfam" id="PF00759">
    <property type="entry name" value="Glyco_hydro_9"/>
    <property type="match status" value="1"/>
</dbReference>
<sequence length="805" mass="90166">MCKILFFLMAVVATPCFSQTKTLWDGEANPANCNKAYGSVISGADAYDGNACFRAEPDQFHTSKIGFNCSNAWRADISGFNELRFYIKSNQNGQTTSIRFTTYFAQSNWVDLVPYIQSGGGISTDYKEVRIPLNVLKKQGYDLSSIEYLEFATTTVNQLFFFVDNIQVVDLQSPNLMLQPVSDQVLKIRISERFDTTGCYKVRNYGLKSQTDPDYQVLRNPVKVGRHHQVAALLSPSGAPIVDYELFLIVNEPVKIGSVYNLTVNDIKDLSGNAAHLDTTFTFNDTEIYGNVKANQVGYLPAGPKLGKLGNFLGDAWFMPVDTVNTPVFQVRNESDQIVFSGTSQFLKADSTFSGELVFDLDFSDFNTPGTYYLYVEGYGRSETFVIADDVYDNLYKQTARALYYQRTGKLDGPYAENWQRGALPATTAEIHASHASSSLNNASDFPVGTNIPMTSGWLDAGDYGRYVPTAASALFILFTAHELYPQKFPDDYYNIPESGNNIPDILDEIKYETDWLKQMQAPDGGVYFRVTPATWSTGLPEEELNALYVSEKTTQSTALFAAAMAVASRNFKKYLPDYANNCLSLAKKAWAFLQQHPETSPVVNVPGISAGPYPDPIDLDNRAWAAAELYKTTGEQPYHTAFLDYYAQIPHQFHATMSWSQHTFKAAWAYATTKFPVDNVLVTEFKAKLNEEVLMNYNKRTMDIHAYHGAYHPFKGYVGYGTFGMAQSYAFDYIMFSFLLSKPELLDLAKIQLDIPLGNNPLSKTMITGFGKNSPKPLYIGPRLKTSLRRPFPAFRCLARLLRS</sequence>
<evidence type="ECO:0000256" key="4">
    <source>
        <dbReference type="ARBA" id="ARBA00023295"/>
    </source>
</evidence>
<dbReference type="RefSeq" id="WP_234612566.1">
    <property type="nucleotide sequence ID" value="NZ_CP098806.1"/>
</dbReference>
<dbReference type="InterPro" id="IPR008928">
    <property type="entry name" value="6-hairpin_glycosidase_sf"/>
</dbReference>
<dbReference type="Gene3D" id="2.60.120.430">
    <property type="entry name" value="Galactose-binding lectin"/>
    <property type="match status" value="1"/>
</dbReference>
<dbReference type="SUPFAM" id="SSF48208">
    <property type="entry name" value="Six-hairpin glycosidases"/>
    <property type="match status" value="1"/>
</dbReference>
<dbReference type="GO" id="GO:0008810">
    <property type="term" value="F:cellulase activity"/>
    <property type="evidence" value="ECO:0007669"/>
    <property type="project" value="InterPro"/>
</dbReference>
<comment type="caution">
    <text evidence="9">The sequence shown here is derived from an EMBL/GenBank/DDBJ whole genome shotgun (WGS) entry which is preliminary data.</text>
</comment>
<dbReference type="Gene3D" id="1.50.10.10">
    <property type="match status" value="1"/>
</dbReference>
<dbReference type="SUPFAM" id="SSF81296">
    <property type="entry name" value="E set domains"/>
    <property type="match status" value="1"/>
</dbReference>
<comment type="similarity">
    <text evidence="1">Belongs to the glycosyl hydrolase 9 (cellulase E) family.</text>
</comment>
<dbReference type="Gene3D" id="2.60.40.10">
    <property type="entry name" value="Immunoglobulins"/>
    <property type="match status" value="1"/>
</dbReference>
<dbReference type="InterPro" id="IPR004197">
    <property type="entry name" value="Cellulase_Ig-like"/>
</dbReference>